<accession>T2PK38</accession>
<dbReference type="Proteomes" id="UP000015779">
    <property type="component" value="Unassembled WGS sequence"/>
</dbReference>
<proteinExistence type="predicted"/>
<dbReference type="AlphaFoldDB" id="T2PK38"/>
<evidence type="ECO:0000313" key="2">
    <source>
        <dbReference type="Proteomes" id="UP000015779"/>
    </source>
</evidence>
<gene>
    <name evidence="1" type="ORF">HMPREF1577_00969</name>
</gene>
<dbReference type="EMBL" id="ATJN01000052">
    <property type="protein sequence ID" value="EPI51831.1"/>
    <property type="molecule type" value="Genomic_DNA"/>
</dbReference>
<organism evidence="1 2">
    <name type="scientific">Gardnerella pickettii JCP8017A</name>
    <dbReference type="NCBI Taxonomy" id="1261062"/>
    <lineage>
        <taxon>Bacteria</taxon>
        <taxon>Bacillati</taxon>
        <taxon>Actinomycetota</taxon>
        <taxon>Actinomycetes</taxon>
        <taxon>Bifidobacteriales</taxon>
        <taxon>Bifidobacteriaceae</taxon>
        <taxon>Gardnerella</taxon>
        <taxon>Gardnerella pickettii</taxon>
    </lineage>
</organism>
<sequence length="45" mass="5059">MFSIVPQIVIFCHFSGVFLNHRLVAIFPRAKSAGANLPINAEYLR</sequence>
<reference evidence="1 2" key="1">
    <citation type="submission" date="2013-06" db="EMBL/GenBank/DDBJ databases">
        <authorList>
            <person name="Weinstock G."/>
            <person name="Sodergren E."/>
            <person name="Lobos E.A."/>
            <person name="Fulton L."/>
            <person name="Fulton R."/>
            <person name="Courtney L."/>
            <person name="Fronick C."/>
            <person name="O'Laughlin M."/>
            <person name="Godfrey J."/>
            <person name="Wilson R.M."/>
            <person name="Miner T."/>
            <person name="Farmer C."/>
            <person name="Delehaunty K."/>
            <person name="Cordes M."/>
            <person name="Minx P."/>
            <person name="Tomlinson C."/>
            <person name="Chen J."/>
            <person name="Wollam A."/>
            <person name="Pepin K.H."/>
            <person name="Bhonagiri V."/>
            <person name="Zhang X."/>
            <person name="Warren W."/>
            <person name="Mitreva M."/>
            <person name="Mardis E.R."/>
            <person name="Wilson R.K."/>
        </authorList>
    </citation>
    <scope>NUCLEOTIDE SEQUENCE [LARGE SCALE GENOMIC DNA]</scope>
    <source>
        <strain evidence="1 2">JCP8017A</strain>
    </source>
</reference>
<name>T2PK38_9BIFI</name>
<comment type="caution">
    <text evidence="1">The sequence shown here is derived from an EMBL/GenBank/DDBJ whole genome shotgun (WGS) entry which is preliminary data.</text>
</comment>
<dbReference type="HOGENOM" id="CLU_3200267_0_0_11"/>
<evidence type="ECO:0000313" key="1">
    <source>
        <dbReference type="EMBL" id="EPI51831.1"/>
    </source>
</evidence>
<protein>
    <submittedName>
        <fullName evidence="1">Uncharacterized protein</fullName>
    </submittedName>
</protein>